<evidence type="ECO:0000256" key="2">
    <source>
        <dbReference type="ARBA" id="ARBA00022679"/>
    </source>
</evidence>
<evidence type="ECO:0000256" key="11">
    <source>
        <dbReference type="ARBA" id="ARBA00023125"/>
    </source>
</evidence>
<feature type="domain" description="CRESS-DNA virus Rep endonuclease" evidence="12">
    <location>
        <begin position="3"/>
        <end position="107"/>
    </location>
</feature>
<evidence type="ECO:0000256" key="8">
    <source>
        <dbReference type="ARBA" id="ARBA00022759"/>
    </source>
</evidence>
<dbReference type="Gene3D" id="3.40.50.300">
    <property type="entry name" value="P-loop containing nucleotide triphosphate hydrolases"/>
    <property type="match status" value="1"/>
</dbReference>
<dbReference type="GO" id="GO:0004519">
    <property type="term" value="F:endonuclease activity"/>
    <property type="evidence" value="ECO:0007669"/>
    <property type="project" value="UniProtKB-KW"/>
</dbReference>
<proteinExistence type="predicted"/>
<name>A0A1D8MK05_9VIRU</name>
<dbReference type="EMBL" id="KX259428">
    <property type="protein sequence ID" value="AOV86281.1"/>
    <property type="molecule type" value="Genomic_DNA"/>
</dbReference>
<keyword evidence="6" id="KW-0479">Metal-binding</keyword>
<keyword evidence="3" id="KW-0548">Nucleotidyltransferase</keyword>
<dbReference type="GO" id="GO:0042025">
    <property type="term" value="C:host cell nucleus"/>
    <property type="evidence" value="ECO:0007669"/>
    <property type="project" value="UniProtKB-SubCell"/>
</dbReference>
<evidence type="ECO:0000313" key="13">
    <source>
        <dbReference type="EMBL" id="AOV86232.1"/>
    </source>
</evidence>
<evidence type="ECO:0000256" key="7">
    <source>
        <dbReference type="ARBA" id="ARBA00022741"/>
    </source>
</evidence>
<evidence type="ECO:0000313" key="14">
    <source>
        <dbReference type="EMBL" id="AOV86281.1"/>
    </source>
</evidence>
<keyword evidence="9" id="KW-0378">Hydrolase</keyword>
<keyword evidence="2" id="KW-0808">Transferase</keyword>
<dbReference type="GO" id="GO:0003677">
    <property type="term" value="F:DNA binding"/>
    <property type="evidence" value="ECO:0007669"/>
    <property type="project" value="UniProtKB-KW"/>
</dbReference>
<keyword evidence="4" id="KW-0235">DNA replication</keyword>
<dbReference type="Pfam" id="PF02407">
    <property type="entry name" value="Viral_Rep"/>
    <property type="match status" value="1"/>
</dbReference>
<evidence type="ECO:0000256" key="9">
    <source>
        <dbReference type="ARBA" id="ARBA00022801"/>
    </source>
</evidence>
<keyword evidence="5" id="KW-0540">Nuclease</keyword>
<evidence type="ECO:0000256" key="10">
    <source>
        <dbReference type="ARBA" id="ARBA00023124"/>
    </source>
</evidence>
<evidence type="ECO:0000256" key="3">
    <source>
        <dbReference type="ARBA" id="ARBA00022695"/>
    </source>
</evidence>
<dbReference type="GO" id="GO:0000166">
    <property type="term" value="F:nucleotide binding"/>
    <property type="evidence" value="ECO:0007669"/>
    <property type="project" value="UniProtKB-KW"/>
</dbReference>
<dbReference type="GO" id="GO:0006260">
    <property type="term" value="P:DNA replication"/>
    <property type="evidence" value="ECO:0007669"/>
    <property type="project" value="UniProtKB-KW"/>
</dbReference>
<sequence>MSRETGTRWCFTVNNPVSDDLPKVWFANSDGQILGLIYEPEDGESGTHHLQGYLELKPNPRNKNGRSLKWMKENIDKHAHWAVARGSLEQNINYCSKEGKQVILGELKGDNRTQGAQKSRTVRSDQLLEVKKLLDEGAELEDIAQSHFKVFMHHAKMLKQYRDTIAVTQRTRPTKLLVLTGPPGTGKSTRARRIAEAQCGPGGGYYFQSPDNGRLWLDDYRPGSRKHKVGVIEEFTGAFCKPSLLFRLCDGMPLRMETKGGSVEVCFDMIIITTNLLPRDWWSEEALPKERYDALMRRCSGDLGTIVHMVDRYVPPEGEEHFEFAEILQDLENGVVNAYNEAVSNVPEIGSDDDRNADQIAFDINNNDDDEVDENDLPDEVDYEDDLDYEAERYGSQDELEAATAALGSSQQWMQPPLTQPGTLSGGVIDLSVDSDVDELAAPANKKIKRSDTGQRRWLETLVIEKPAPENRIGKKAQQSTLSFAQRLRKAAIDDDDDIDDKKK</sequence>
<dbReference type="GO" id="GO:0016779">
    <property type="term" value="F:nucleotidyltransferase activity"/>
    <property type="evidence" value="ECO:0007669"/>
    <property type="project" value="UniProtKB-KW"/>
</dbReference>
<accession>A0A1D8MK05</accession>
<keyword evidence="10" id="KW-0190">Covalent protein-DNA linkage</keyword>
<dbReference type="PROSITE" id="PS52020">
    <property type="entry name" value="CRESS_DNA_REP"/>
    <property type="match status" value="1"/>
</dbReference>
<evidence type="ECO:0000256" key="5">
    <source>
        <dbReference type="ARBA" id="ARBA00022722"/>
    </source>
</evidence>
<dbReference type="GO" id="GO:0016787">
    <property type="term" value="F:hydrolase activity"/>
    <property type="evidence" value="ECO:0007669"/>
    <property type="project" value="UniProtKB-KW"/>
</dbReference>
<evidence type="ECO:0000256" key="1">
    <source>
        <dbReference type="ARBA" id="ARBA00004147"/>
    </source>
</evidence>
<dbReference type="GO" id="GO:0046872">
    <property type="term" value="F:metal ion binding"/>
    <property type="evidence" value="ECO:0007669"/>
    <property type="project" value="UniProtKB-KW"/>
</dbReference>
<dbReference type="InterPro" id="IPR049912">
    <property type="entry name" value="CRESS_DNA_REP"/>
</dbReference>
<keyword evidence="11" id="KW-0238">DNA-binding</keyword>
<evidence type="ECO:0000256" key="4">
    <source>
        <dbReference type="ARBA" id="ARBA00022705"/>
    </source>
</evidence>
<dbReference type="Gene3D" id="3.40.1310.20">
    <property type="match status" value="1"/>
</dbReference>
<protein>
    <submittedName>
        <fullName evidence="14">Putative rep protein</fullName>
    </submittedName>
</protein>
<dbReference type="EMBL" id="KX259403">
    <property type="protein sequence ID" value="AOV86232.1"/>
    <property type="molecule type" value="Genomic_DNA"/>
</dbReference>
<dbReference type="SUPFAM" id="SSF52540">
    <property type="entry name" value="P-loop containing nucleoside triphosphate hydrolases"/>
    <property type="match status" value="1"/>
</dbReference>
<keyword evidence="7" id="KW-0547">Nucleotide-binding</keyword>
<keyword evidence="8" id="KW-0255">Endonuclease</keyword>
<comment type="subcellular location">
    <subcellularLocation>
        <location evidence="1">Host nucleus</location>
    </subcellularLocation>
</comment>
<reference evidence="14" key="1">
    <citation type="submission" date="2016-05" db="EMBL/GenBank/DDBJ databases">
        <title>Viral Hybridization Blurs Taxonomic Lines in a Wastewater Treatment Plant.</title>
        <authorList>
            <person name="Pearson V.M.M."/>
            <person name="Caudle S.B."/>
            <person name="Rokyta D.R."/>
        </authorList>
    </citation>
    <scope>NUCLEOTIDE SEQUENCE</scope>
    <source>
        <strain evidence="13">Wastewater_Circular_Virus_FL10</strain>
        <strain evidence="14">Wastewater_Circular_Virus_FL35</strain>
    </source>
</reference>
<dbReference type="InterPro" id="IPR027417">
    <property type="entry name" value="P-loop_NTPase"/>
</dbReference>
<evidence type="ECO:0000256" key="6">
    <source>
        <dbReference type="ARBA" id="ARBA00022723"/>
    </source>
</evidence>
<evidence type="ECO:0000259" key="12">
    <source>
        <dbReference type="PROSITE" id="PS52020"/>
    </source>
</evidence>
<organism evidence="14">
    <name type="scientific">uncultured virus</name>
    <dbReference type="NCBI Taxonomy" id="340016"/>
    <lineage>
        <taxon>Viruses</taxon>
        <taxon>environmental samples</taxon>
    </lineage>
</organism>